<organism evidence="2 3">
    <name type="scientific">Puccinia sorghi</name>
    <dbReference type="NCBI Taxonomy" id="27349"/>
    <lineage>
        <taxon>Eukaryota</taxon>
        <taxon>Fungi</taxon>
        <taxon>Dikarya</taxon>
        <taxon>Basidiomycota</taxon>
        <taxon>Pucciniomycotina</taxon>
        <taxon>Pucciniomycetes</taxon>
        <taxon>Pucciniales</taxon>
        <taxon>Pucciniaceae</taxon>
        <taxon>Puccinia</taxon>
    </lineage>
</organism>
<keyword evidence="1" id="KW-0812">Transmembrane</keyword>
<dbReference type="AlphaFoldDB" id="A0A0L6VS70"/>
<keyword evidence="1" id="KW-1133">Transmembrane helix</keyword>
<reference evidence="2 3" key="1">
    <citation type="submission" date="2015-08" db="EMBL/GenBank/DDBJ databases">
        <title>Next Generation Sequencing and Analysis of the Genome of Puccinia sorghi L Schw, the Causal Agent of Maize Common Rust.</title>
        <authorList>
            <person name="Rochi L."/>
            <person name="Burguener G."/>
            <person name="Darino M."/>
            <person name="Turjanski A."/>
            <person name="Kreff E."/>
            <person name="Dieguez M.J."/>
            <person name="Sacco F."/>
        </authorList>
    </citation>
    <scope>NUCLEOTIDE SEQUENCE [LARGE SCALE GENOMIC DNA]</scope>
    <source>
        <strain evidence="2 3">RO10H11247</strain>
    </source>
</reference>
<dbReference type="VEuPathDB" id="FungiDB:VP01_113g3"/>
<gene>
    <name evidence="2" type="ORF">VP01_113g3</name>
</gene>
<keyword evidence="3" id="KW-1185">Reference proteome</keyword>
<protein>
    <submittedName>
        <fullName evidence="2">Putative signal peptide protein</fullName>
    </submittedName>
</protein>
<dbReference type="Proteomes" id="UP000037035">
    <property type="component" value="Unassembled WGS sequence"/>
</dbReference>
<keyword evidence="1" id="KW-0472">Membrane</keyword>
<evidence type="ECO:0000313" key="3">
    <source>
        <dbReference type="Proteomes" id="UP000037035"/>
    </source>
</evidence>
<name>A0A0L6VS70_9BASI</name>
<proteinExistence type="predicted"/>
<evidence type="ECO:0000313" key="2">
    <source>
        <dbReference type="EMBL" id="KNZ63467.1"/>
    </source>
</evidence>
<dbReference type="EMBL" id="LAVV01001555">
    <property type="protein sequence ID" value="KNZ63467.1"/>
    <property type="molecule type" value="Genomic_DNA"/>
</dbReference>
<comment type="caution">
    <text evidence="2">The sequence shown here is derived from an EMBL/GenBank/DDBJ whole genome shotgun (WGS) entry which is preliminary data.</text>
</comment>
<evidence type="ECO:0000256" key="1">
    <source>
        <dbReference type="SAM" id="Phobius"/>
    </source>
</evidence>
<accession>A0A0L6VS70</accession>
<dbReference type="STRING" id="27349.A0A0L6VS70"/>
<feature type="transmembrane region" description="Helical" evidence="1">
    <location>
        <begin position="6"/>
        <end position="21"/>
    </location>
</feature>
<sequence length="420" mass="47572">MYFYLWILYSICLFYLFHLYCRSSEHEIGLGFPSLPPGCPSFPRKYQIIIWAPQLFHEHNSNQNNPPTMVTTSFCKFCKSFLSCLVQLQKFPDSAASGSSALKIVSKSVLALNSASAYVYHQKKNRKSSDKQDRQILLHYKYKMDHTLLIQTDQSPNDPTSSPDHTKLLTTKIEKTRMPMLLLVGPPGVGITLYEIETRGLCRTYGSMPVTIFQALRTVDVNDLEIFIIIHGINKFGTSTTCITSRHITLLTKSKNLNGCYSANAHFVSLGLDDLYLPVSLTPSSGEPQLQTVYQPWQSAPFLNLGSSPLSTPYKPAPLQSHSNHSSLVFFLTSTRKSWRNLKSLQQLLHEQPVLQCIIRPRKKPIRTNLFHEFLLNNPFDSRWYICCGSSAASLDTQDDDVIINALKQAHLDGELIDYL</sequence>